<name>U2FCX7_9MOLU</name>
<dbReference type="InterPro" id="IPR050965">
    <property type="entry name" value="UPF0336/Enoyl-CoA_hydratase"/>
</dbReference>
<dbReference type="Gene3D" id="3.10.129.10">
    <property type="entry name" value="Hotdog Thioesterase"/>
    <property type="match status" value="1"/>
</dbReference>
<reference evidence="2 3" key="2">
    <citation type="journal article" date="2013" name="PLoS ONE">
        <title>INDIGO - INtegrated Data Warehouse of MIcrobial GenOmes with Examples from the Red Sea Extremophiles.</title>
        <authorList>
            <person name="Alam I."/>
            <person name="Antunes A."/>
            <person name="Kamau A.A."/>
            <person name="Ba Alawi W."/>
            <person name="Kalkatawi M."/>
            <person name="Stingl U."/>
            <person name="Bajic V.B."/>
        </authorList>
    </citation>
    <scope>NUCLEOTIDE SEQUENCE [LARGE SCALE GENOMIC DNA]</scope>
    <source>
        <strain evidence="2 3">SSD-17B</strain>
    </source>
</reference>
<dbReference type="GO" id="GO:0019171">
    <property type="term" value="F:(3R)-hydroxyacyl-[acyl-carrier-protein] dehydratase activity"/>
    <property type="evidence" value="ECO:0007669"/>
    <property type="project" value="TreeGrafter"/>
</dbReference>
<dbReference type="EC" id="2.3.1.8" evidence="2"/>
<sequence length="143" mass="15488">MVGKTLSELSLGEQASFTKTVTETDVVMFGGITGDLNPAHFNEEYAKETMFKTRIVHGCLCSSLFSTVLGVQLPGPGTIFVSQEVKYVKPVYFGDTITATVTVSDILEEKNRVICDLEATNQKGKTIIVGKAVVMPPRKNVAI</sequence>
<feature type="domain" description="MaoC-like" evidence="1">
    <location>
        <begin position="18"/>
        <end position="110"/>
    </location>
</feature>
<dbReference type="GO" id="GO:0006633">
    <property type="term" value="P:fatty acid biosynthetic process"/>
    <property type="evidence" value="ECO:0007669"/>
    <property type="project" value="TreeGrafter"/>
</dbReference>
<evidence type="ECO:0000313" key="3">
    <source>
        <dbReference type="Proteomes" id="UP000005707"/>
    </source>
</evidence>
<evidence type="ECO:0000313" key="2">
    <source>
        <dbReference type="EMBL" id="ERJ10875.1"/>
    </source>
</evidence>
<dbReference type="eggNOG" id="COG2030">
    <property type="taxonomic scope" value="Bacteria"/>
</dbReference>
<dbReference type="InParanoid" id="U2FCX7"/>
<dbReference type="GO" id="GO:0008959">
    <property type="term" value="F:phosphate acetyltransferase activity"/>
    <property type="evidence" value="ECO:0007669"/>
    <property type="project" value="UniProtKB-EC"/>
</dbReference>
<dbReference type="InterPro" id="IPR002539">
    <property type="entry name" value="MaoC-like_dom"/>
</dbReference>
<keyword evidence="2" id="KW-0012">Acyltransferase</keyword>
<keyword evidence="2" id="KW-0808">Transferase</keyword>
<dbReference type="InterPro" id="IPR029069">
    <property type="entry name" value="HotDog_dom_sf"/>
</dbReference>
<dbReference type="PANTHER" id="PTHR43437:SF3">
    <property type="entry name" value="HYDROXYACYL-THIOESTER DEHYDRATASE TYPE 2, MITOCHONDRIAL"/>
    <property type="match status" value="1"/>
</dbReference>
<dbReference type="EMBL" id="AFNU02000026">
    <property type="protein sequence ID" value="ERJ10875.1"/>
    <property type="molecule type" value="Genomic_DNA"/>
</dbReference>
<dbReference type="CDD" id="cd03449">
    <property type="entry name" value="R_hydratase"/>
    <property type="match status" value="1"/>
</dbReference>
<dbReference type="SUPFAM" id="SSF54637">
    <property type="entry name" value="Thioesterase/thiol ester dehydrase-isomerase"/>
    <property type="match status" value="1"/>
</dbReference>
<comment type="caution">
    <text evidence="2">The sequence shown here is derived from an EMBL/GenBank/DDBJ whole genome shotgun (WGS) entry which is preliminary data.</text>
</comment>
<evidence type="ECO:0000259" key="1">
    <source>
        <dbReference type="Pfam" id="PF01575"/>
    </source>
</evidence>
<proteinExistence type="predicted"/>
<dbReference type="Pfam" id="PF01575">
    <property type="entry name" value="MaoC_dehydratas"/>
    <property type="match status" value="1"/>
</dbReference>
<dbReference type="OrthoDB" id="9796589at2"/>
<organism evidence="2 3">
    <name type="scientific">Haloplasma contractile SSD-17B</name>
    <dbReference type="NCBI Taxonomy" id="1033810"/>
    <lineage>
        <taxon>Bacteria</taxon>
        <taxon>Bacillati</taxon>
        <taxon>Mycoplasmatota</taxon>
        <taxon>Mollicutes</taxon>
        <taxon>Haloplasmatales</taxon>
        <taxon>Haloplasmataceae</taxon>
        <taxon>Haloplasma</taxon>
    </lineage>
</organism>
<gene>
    <name evidence="2" type="primary">maoC</name>
    <name evidence="2" type="ORF">HLPCO_003145</name>
</gene>
<reference evidence="2 3" key="1">
    <citation type="journal article" date="2011" name="J. Bacteriol.">
        <title>Genome sequence of Haloplasma contractile, an unusual contractile bacterium from a deep-sea anoxic brine lake.</title>
        <authorList>
            <person name="Antunes A."/>
            <person name="Alam I."/>
            <person name="El Dorry H."/>
            <person name="Siam R."/>
            <person name="Robertson A."/>
            <person name="Bajic V.B."/>
            <person name="Stingl U."/>
        </authorList>
    </citation>
    <scope>NUCLEOTIDE SEQUENCE [LARGE SCALE GENOMIC DNA]</scope>
    <source>
        <strain evidence="2 3">SSD-17B</strain>
    </source>
</reference>
<dbReference type="STRING" id="1033810.HLPCO_003145"/>
<protein>
    <submittedName>
        <fullName evidence="2">MaoC-like acyl dehydratase protein</fullName>
        <ecNumber evidence="2">2.3.1.8</ecNumber>
    </submittedName>
</protein>
<dbReference type="PANTHER" id="PTHR43437">
    <property type="entry name" value="HYDROXYACYL-THIOESTER DEHYDRATASE TYPE 2, MITOCHONDRIAL-RELATED"/>
    <property type="match status" value="1"/>
</dbReference>
<keyword evidence="3" id="KW-1185">Reference proteome</keyword>
<accession>U2FCX7</accession>
<dbReference type="RefSeq" id="WP_008825625.1">
    <property type="nucleotide sequence ID" value="NZ_AFNU02000026.1"/>
</dbReference>
<dbReference type="AlphaFoldDB" id="U2FCX7"/>
<dbReference type="Proteomes" id="UP000005707">
    <property type="component" value="Unassembled WGS sequence"/>
</dbReference>